<evidence type="ECO:0000256" key="4">
    <source>
        <dbReference type="ARBA" id="ARBA00022519"/>
    </source>
</evidence>
<feature type="domain" description="ABC transmembrane type-1" evidence="10">
    <location>
        <begin position="95"/>
        <end position="304"/>
    </location>
</feature>
<dbReference type="InterPro" id="IPR045621">
    <property type="entry name" value="BPD_transp_1_N"/>
</dbReference>
<evidence type="ECO:0000256" key="3">
    <source>
        <dbReference type="ARBA" id="ARBA00022475"/>
    </source>
</evidence>
<evidence type="ECO:0000256" key="5">
    <source>
        <dbReference type="ARBA" id="ARBA00022692"/>
    </source>
</evidence>
<keyword evidence="6 9" id="KW-1133">Transmembrane helix</keyword>
<keyword evidence="3" id="KW-1003">Cell membrane</keyword>
<sequence>MLQFLIKRLLAAIPTLFLVTVLVFLLTRLVPGDPALLMLGDLATESSLADLRHSMGLDKTLPEQFIIWFSHIIQGDFGQSIQSGQQVLPLIFQRFGVTLSVVLAAIAVASLLAVPVGMLAAWKQNSKLDVGLVMFSTFLLSIPSFWMGLLILLTLGLQLGWLPVVGYVSVGTDLQQGLLYLLMPVLTLILVEVGALVRMMRASTLEVLRLDYVSHARAKGLRERTVLSRHVFPNAFGPTWTLIGITLGNLLSGVAVTETVFSLPGLGRLLVDSIYARDYPVIQGCMLFIAGIYVLTNLVIDALYPLFNPRIVAS</sequence>
<dbReference type="RefSeq" id="WP_128177779.1">
    <property type="nucleotide sequence ID" value="NZ_CP071409.1"/>
</dbReference>
<evidence type="ECO:0000256" key="1">
    <source>
        <dbReference type="ARBA" id="ARBA00004429"/>
    </source>
</evidence>
<comment type="similarity">
    <text evidence="8">Belongs to the binding-protein-dependent transport system permease family. OppBC subfamily.</text>
</comment>
<evidence type="ECO:0000259" key="10">
    <source>
        <dbReference type="PROSITE" id="PS50928"/>
    </source>
</evidence>
<keyword evidence="12" id="KW-1185">Reference proteome</keyword>
<dbReference type="EMBL" id="JMEE01000031">
    <property type="protein sequence ID" value="RWR02087.1"/>
    <property type="molecule type" value="Genomic_DNA"/>
</dbReference>
<dbReference type="PROSITE" id="PS50928">
    <property type="entry name" value="ABC_TM1"/>
    <property type="match status" value="1"/>
</dbReference>
<dbReference type="Proteomes" id="UP000288794">
    <property type="component" value="Unassembled WGS sequence"/>
</dbReference>
<gene>
    <name evidence="11" type="ORF">ED28_10680</name>
</gene>
<keyword evidence="4" id="KW-0997">Cell inner membrane</keyword>
<evidence type="ECO:0000256" key="2">
    <source>
        <dbReference type="ARBA" id="ARBA00022448"/>
    </source>
</evidence>
<dbReference type="Pfam" id="PF00528">
    <property type="entry name" value="BPD_transp_1"/>
    <property type="match status" value="1"/>
</dbReference>
<name>A0A443IDY1_9GAMM</name>
<dbReference type="Pfam" id="PF19300">
    <property type="entry name" value="BPD_transp_1_N"/>
    <property type="match status" value="1"/>
</dbReference>
<dbReference type="CDD" id="cd06261">
    <property type="entry name" value="TM_PBP2"/>
    <property type="match status" value="1"/>
</dbReference>
<comment type="caution">
    <text evidence="11">The sequence shown here is derived from an EMBL/GenBank/DDBJ whole genome shotgun (WGS) entry which is preliminary data.</text>
</comment>
<feature type="transmembrane region" description="Helical" evidence="9">
    <location>
        <begin position="177"/>
        <end position="197"/>
    </location>
</feature>
<keyword evidence="7 9" id="KW-0472">Membrane</keyword>
<feature type="transmembrane region" description="Helical" evidence="9">
    <location>
        <begin position="132"/>
        <end position="157"/>
    </location>
</feature>
<evidence type="ECO:0000313" key="12">
    <source>
        <dbReference type="Proteomes" id="UP000288794"/>
    </source>
</evidence>
<dbReference type="AlphaFoldDB" id="A0A443IDY1"/>
<dbReference type="InterPro" id="IPR000515">
    <property type="entry name" value="MetI-like"/>
</dbReference>
<dbReference type="Gene3D" id="1.10.3720.10">
    <property type="entry name" value="MetI-like"/>
    <property type="match status" value="1"/>
</dbReference>
<protein>
    <submittedName>
        <fullName evidence="11">Peptide ABC transporter</fullName>
    </submittedName>
</protein>
<keyword evidence="5 9" id="KW-0812">Transmembrane</keyword>
<dbReference type="PANTHER" id="PTHR43163:SF6">
    <property type="entry name" value="DIPEPTIDE TRANSPORT SYSTEM PERMEASE PROTEIN DPPB-RELATED"/>
    <property type="match status" value="1"/>
</dbReference>
<comment type="subcellular location">
    <subcellularLocation>
        <location evidence="1">Cell inner membrane</location>
        <topology evidence="1">Multi-pass membrane protein</topology>
    </subcellularLocation>
    <subcellularLocation>
        <location evidence="9">Cell membrane</location>
        <topology evidence="9">Multi-pass membrane protein</topology>
    </subcellularLocation>
</comment>
<evidence type="ECO:0000256" key="9">
    <source>
        <dbReference type="RuleBase" id="RU363032"/>
    </source>
</evidence>
<dbReference type="PANTHER" id="PTHR43163">
    <property type="entry name" value="DIPEPTIDE TRANSPORT SYSTEM PERMEASE PROTEIN DPPB-RELATED"/>
    <property type="match status" value="1"/>
</dbReference>
<accession>A0A443IDY1</accession>
<evidence type="ECO:0000256" key="7">
    <source>
        <dbReference type="ARBA" id="ARBA00023136"/>
    </source>
</evidence>
<dbReference type="GO" id="GO:0005886">
    <property type="term" value="C:plasma membrane"/>
    <property type="evidence" value="ECO:0007669"/>
    <property type="project" value="UniProtKB-SubCell"/>
</dbReference>
<reference evidence="11 12" key="1">
    <citation type="submission" date="2014-04" db="EMBL/GenBank/DDBJ databases">
        <title>Draft genome sequence of Pantoea beijingensis strain LMG 27579, an emerging pathogen to Pleurotus eryngii with potential industrial application.</title>
        <authorList>
            <person name="Xu F."/>
            <person name="Liu Y."/>
            <person name="Wang S."/>
            <person name="Yin Y."/>
            <person name="Ma Y."/>
            <person name="Zhao S."/>
            <person name="Rong C."/>
        </authorList>
    </citation>
    <scope>NUCLEOTIDE SEQUENCE [LARGE SCALE GENOMIC DNA]</scope>
    <source>
        <strain evidence="11 12">LMG 27579</strain>
    </source>
</reference>
<keyword evidence="2 9" id="KW-0813">Transport</keyword>
<dbReference type="SUPFAM" id="SSF161098">
    <property type="entry name" value="MetI-like"/>
    <property type="match status" value="1"/>
</dbReference>
<evidence type="ECO:0000313" key="11">
    <source>
        <dbReference type="EMBL" id="RWR02087.1"/>
    </source>
</evidence>
<evidence type="ECO:0000256" key="8">
    <source>
        <dbReference type="ARBA" id="ARBA00024202"/>
    </source>
</evidence>
<organism evidence="11 12">
    <name type="scientific">[Pantoea] beijingensis</name>
    <dbReference type="NCBI Taxonomy" id="1324864"/>
    <lineage>
        <taxon>Bacteria</taxon>
        <taxon>Pseudomonadati</taxon>
        <taxon>Pseudomonadota</taxon>
        <taxon>Gammaproteobacteria</taxon>
        <taxon>Enterobacterales</taxon>
        <taxon>Erwiniaceae</taxon>
        <taxon>Erwinia</taxon>
    </lineage>
</organism>
<dbReference type="GO" id="GO:0071916">
    <property type="term" value="F:dipeptide transmembrane transporter activity"/>
    <property type="evidence" value="ECO:0007669"/>
    <property type="project" value="TreeGrafter"/>
</dbReference>
<proteinExistence type="inferred from homology"/>
<feature type="transmembrane region" description="Helical" evidence="9">
    <location>
        <begin position="281"/>
        <end position="300"/>
    </location>
</feature>
<evidence type="ECO:0000256" key="6">
    <source>
        <dbReference type="ARBA" id="ARBA00022989"/>
    </source>
</evidence>
<dbReference type="InterPro" id="IPR035906">
    <property type="entry name" value="MetI-like_sf"/>
</dbReference>
<feature type="transmembrane region" description="Helical" evidence="9">
    <location>
        <begin position="97"/>
        <end position="120"/>
    </location>
</feature>